<reference evidence="1" key="2">
    <citation type="submission" date="2020-09" db="EMBL/GenBank/DDBJ databases">
        <authorList>
            <person name="Sun Q."/>
            <person name="Ohkuma M."/>
        </authorList>
    </citation>
    <scope>NUCLEOTIDE SEQUENCE</scope>
    <source>
        <strain evidence="1">JCM 31311</strain>
    </source>
</reference>
<reference evidence="1" key="1">
    <citation type="journal article" date="2014" name="Int. J. Syst. Evol. Microbiol.">
        <title>Complete genome sequence of Corynebacterium casei LMG S-19264T (=DSM 44701T), isolated from a smear-ripened cheese.</title>
        <authorList>
            <consortium name="US DOE Joint Genome Institute (JGI-PGF)"/>
            <person name="Walter F."/>
            <person name="Albersmeier A."/>
            <person name="Kalinowski J."/>
            <person name="Ruckert C."/>
        </authorList>
    </citation>
    <scope>NUCLEOTIDE SEQUENCE</scope>
    <source>
        <strain evidence="1">JCM 31311</strain>
    </source>
</reference>
<protein>
    <recommendedName>
        <fullName evidence="3">Glycosyl transferase family 1 domain-containing protein</fullName>
    </recommendedName>
</protein>
<evidence type="ECO:0008006" key="3">
    <source>
        <dbReference type="Google" id="ProtNLM"/>
    </source>
</evidence>
<name>A0A918KW00_9DEIO</name>
<keyword evidence="2" id="KW-1185">Reference proteome</keyword>
<proteinExistence type="predicted"/>
<dbReference type="Proteomes" id="UP000603865">
    <property type="component" value="Unassembled WGS sequence"/>
</dbReference>
<dbReference type="PANTHER" id="PTHR12526">
    <property type="entry name" value="GLYCOSYLTRANSFERASE"/>
    <property type="match status" value="1"/>
</dbReference>
<comment type="caution">
    <text evidence="1">The sequence shown here is derived from an EMBL/GenBank/DDBJ whole genome shotgun (WGS) entry which is preliminary data.</text>
</comment>
<evidence type="ECO:0000313" key="2">
    <source>
        <dbReference type="Proteomes" id="UP000603865"/>
    </source>
</evidence>
<dbReference type="Pfam" id="PF13692">
    <property type="entry name" value="Glyco_trans_1_4"/>
    <property type="match status" value="1"/>
</dbReference>
<dbReference type="AlphaFoldDB" id="A0A918KW00"/>
<dbReference type="EMBL" id="BMQL01000071">
    <property type="protein sequence ID" value="GGR36111.1"/>
    <property type="molecule type" value="Genomic_DNA"/>
</dbReference>
<organism evidence="1 2">
    <name type="scientific">Deinococcus ruber</name>
    <dbReference type="NCBI Taxonomy" id="1848197"/>
    <lineage>
        <taxon>Bacteria</taxon>
        <taxon>Thermotogati</taxon>
        <taxon>Deinococcota</taxon>
        <taxon>Deinococci</taxon>
        <taxon>Deinococcales</taxon>
        <taxon>Deinococcaceae</taxon>
        <taxon>Deinococcus</taxon>
    </lineage>
</organism>
<dbReference type="SUPFAM" id="SSF53756">
    <property type="entry name" value="UDP-Glycosyltransferase/glycogen phosphorylase"/>
    <property type="match status" value="1"/>
</dbReference>
<dbReference type="Gene3D" id="3.40.50.2000">
    <property type="entry name" value="Glycogen Phosphorylase B"/>
    <property type="match status" value="1"/>
</dbReference>
<evidence type="ECO:0000313" key="1">
    <source>
        <dbReference type="EMBL" id="GGR36111.1"/>
    </source>
</evidence>
<gene>
    <name evidence="1" type="ORF">GCM10008957_52360</name>
</gene>
<sequence>MKNLLYVIDVLKRISVPFDFHIYGPLEDQAYWEKCKHALMELPVHIHAEYKGVVPYDQVRNILNGYDVFLFPTLGENYGHVIWESLAAGCPVVLSDQTSWQDFRSAGVGDVLPLSDPQQFADAVLALLQDSPERKLERAAACQAYARRVAEDHHALQENLDLLQTTGR</sequence>
<accession>A0A918KW00</accession>